<evidence type="ECO:0000256" key="4">
    <source>
        <dbReference type="ARBA" id="ARBA00022679"/>
    </source>
</evidence>
<dbReference type="Proteomes" id="UP000740605">
    <property type="component" value="Unassembled WGS sequence"/>
</dbReference>
<dbReference type="PANTHER" id="PTHR43179">
    <property type="entry name" value="RHAMNOSYLTRANSFERASE WBBL"/>
    <property type="match status" value="1"/>
</dbReference>
<dbReference type="EMBL" id="JAFLHG010000008">
    <property type="protein sequence ID" value="MBT8798326.1"/>
    <property type="molecule type" value="Genomic_DNA"/>
</dbReference>
<evidence type="ECO:0000313" key="7">
    <source>
        <dbReference type="Proteomes" id="UP000740605"/>
    </source>
</evidence>
<protein>
    <submittedName>
        <fullName evidence="6">Glycosyltransferase</fullName>
    </submittedName>
</protein>
<dbReference type="SUPFAM" id="SSF53448">
    <property type="entry name" value="Nucleotide-diphospho-sugar transferases"/>
    <property type="match status" value="1"/>
</dbReference>
<organism evidence="6 7">
    <name type="scientific">Microbacterium flavum</name>
    <dbReference type="NCBI Taxonomy" id="415216"/>
    <lineage>
        <taxon>Bacteria</taxon>
        <taxon>Bacillati</taxon>
        <taxon>Actinomycetota</taxon>
        <taxon>Actinomycetes</taxon>
        <taxon>Micrococcales</taxon>
        <taxon>Microbacteriaceae</taxon>
        <taxon>Microbacterium</taxon>
    </lineage>
</organism>
<gene>
    <name evidence="6" type="ORF">J0P97_09595</name>
</gene>
<evidence type="ECO:0000313" key="6">
    <source>
        <dbReference type="EMBL" id="MBT8798326.1"/>
    </source>
</evidence>
<evidence type="ECO:0000259" key="5">
    <source>
        <dbReference type="Pfam" id="PF00535"/>
    </source>
</evidence>
<dbReference type="RefSeq" id="WP_215487570.1">
    <property type="nucleotide sequence ID" value="NZ_BAAAPJ010000007.1"/>
</dbReference>
<evidence type="ECO:0000256" key="3">
    <source>
        <dbReference type="ARBA" id="ARBA00022676"/>
    </source>
</evidence>
<accession>A0ABS5XUV8</accession>
<dbReference type="CDD" id="cd00761">
    <property type="entry name" value="Glyco_tranf_GTA_type"/>
    <property type="match status" value="1"/>
</dbReference>
<keyword evidence="7" id="KW-1185">Reference proteome</keyword>
<dbReference type="Gene3D" id="3.90.550.10">
    <property type="entry name" value="Spore Coat Polysaccharide Biosynthesis Protein SpsA, Chain A"/>
    <property type="match status" value="1"/>
</dbReference>
<dbReference type="InterPro" id="IPR029044">
    <property type="entry name" value="Nucleotide-diphossugar_trans"/>
</dbReference>
<comment type="caution">
    <text evidence="6">The sequence shown here is derived from an EMBL/GenBank/DDBJ whole genome shotgun (WGS) entry which is preliminary data.</text>
</comment>
<sequence>MDTSHDGDITVAVTTFRRPEALASGLPHVLTQVEASGYRVHLLVVDNDRSPSAREYVTALSPHIRYLHEPRPGVSAARNAALDAAAGSAALIFLDDDTRPVPGWLDAMIDLWAAHRPAAVTGSVTFTFDSAAEERTAREWGEFDDTHRSTGSRCVSAASRNLLLDPGFLMEHGIRFDERLGLVGGEDTLLTREVVAAGGRILWCDEARVIEHVPASRVDRSWILRRAYRSGGSWAYALLRTSTRAGRARWRLAARAVALMGVRAVSAGVRVTIGHRTAARHAWRDAAAQAGVLAICLGARGMREYGRAS</sequence>
<evidence type="ECO:0000256" key="1">
    <source>
        <dbReference type="ARBA" id="ARBA00004776"/>
    </source>
</evidence>
<dbReference type="PANTHER" id="PTHR43179:SF12">
    <property type="entry name" value="GALACTOFURANOSYLTRANSFERASE GLFT2"/>
    <property type="match status" value="1"/>
</dbReference>
<feature type="domain" description="Glycosyltransferase 2-like" evidence="5">
    <location>
        <begin position="10"/>
        <end position="139"/>
    </location>
</feature>
<keyword evidence="3" id="KW-0328">Glycosyltransferase</keyword>
<reference evidence="6 7" key="1">
    <citation type="submission" date="2021-03" db="EMBL/GenBank/DDBJ databases">
        <title>Microbacterium pauli sp. nov., isolated from microfiltered milk.</title>
        <authorList>
            <person name="Bellassi P."/>
            <person name="Fontana A."/>
            <person name="Callegari M.L."/>
            <person name="Lorenzo M."/>
            <person name="Cappa F."/>
        </authorList>
    </citation>
    <scope>NUCLEOTIDE SEQUENCE [LARGE SCALE GENOMIC DNA]</scope>
    <source>
        <strain evidence="6 7">DSM 18909</strain>
    </source>
</reference>
<dbReference type="Pfam" id="PF00535">
    <property type="entry name" value="Glycos_transf_2"/>
    <property type="match status" value="1"/>
</dbReference>
<proteinExistence type="inferred from homology"/>
<evidence type="ECO:0000256" key="2">
    <source>
        <dbReference type="ARBA" id="ARBA00006739"/>
    </source>
</evidence>
<comment type="similarity">
    <text evidence="2">Belongs to the glycosyltransferase 2 family.</text>
</comment>
<keyword evidence="4" id="KW-0808">Transferase</keyword>
<name>A0ABS5XUV8_9MICO</name>
<comment type="pathway">
    <text evidence="1">Cell wall biogenesis; cell wall polysaccharide biosynthesis.</text>
</comment>
<dbReference type="InterPro" id="IPR001173">
    <property type="entry name" value="Glyco_trans_2-like"/>
</dbReference>